<sequence length="132" mass="15604">MRNQRTSHSPFRTTQSIIRDSPHTQLDESRISNNRGPQNRESMRSRMLINQSHNNIQNQGQQVRKQIANERIQEKGGNPNEFNPKKFVTKDLKAFYIDQFNRNQTLLILNKFSITMIQNKQESYLPMIQNNC</sequence>
<dbReference type="AlphaFoldDB" id="A0A8S1XBS9"/>
<feature type="compositionally biased region" description="Polar residues" evidence="1">
    <location>
        <begin position="31"/>
        <end position="40"/>
    </location>
</feature>
<name>A0A8S1XBS9_PAROT</name>
<organism evidence="2 3">
    <name type="scientific">Paramecium octaurelia</name>
    <dbReference type="NCBI Taxonomy" id="43137"/>
    <lineage>
        <taxon>Eukaryota</taxon>
        <taxon>Sar</taxon>
        <taxon>Alveolata</taxon>
        <taxon>Ciliophora</taxon>
        <taxon>Intramacronucleata</taxon>
        <taxon>Oligohymenophorea</taxon>
        <taxon>Peniculida</taxon>
        <taxon>Parameciidae</taxon>
        <taxon>Paramecium</taxon>
    </lineage>
</organism>
<dbReference type="OMA" id="MIQNKQE"/>
<evidence type="ECO:0000313" key="3">
    <source>
        <dbReference type="Proteomes" id="UP000683925"/>
    </source>
</evidence>
<reference evidence="2" key="1">
    <citation type="submission" date="2021-01" db="EMBL/GenBank/DDBJ databases">
        <authorList>
            <consortium name="Genoscope - CEA"/>
            <person name="William W."/>
        </authorList>
    </citation>
    <scope>NUCLEOTIDE SEQUENCE</scope>
</reference>
<accession>A0A8S1XBS9</accession>
<feature type="compositionally biased region" description="Basic and acidic residues" evidence="1">
    <location>
        <begin position="20"/>
        <end position="30"/>
    </location>
</feature>
<feature type="compositionally biased region" description="Polar residues" evidence="1">
    <location>
        <begin position="48"/>
        <end position="64"/>
    </location>
</feature>
<dbReference type="Proteomes" id="UP000683925">
    <property type="component" value="Unassembled WGS sequence"/>
</dbReference>
<gene>
    <name evidence="2" type="ORF">POCTA_138.1.T1170099</name>
</gene>
<feature type="region of interest" description="Disordered" evidence="1">
    <location>
        <begin position="1"/>
        <end position="65"/>
    </location>
</feature>
<evidence type="ECO:0000313" key="2">
    <source>
        <dbReference type="EMBL" id="CAD8198617.1"/>
    </source>
</evidence>
<comment type="caution">
    <text evidence="2">The sequence shown here is derived from an EMBL/GenBank/DDBJ whole genome shotgun (WGS) entry which is preliminary data.</text>
</comment>
<evidence type="ECO:0000256" key="1">
    <source>
        <dbReference type="SAM" id="MobiDB-lite"/>
    </source>
</evidence>
<protein>
    <submittedName>
        <fullName evidence="2">Uncharacterized protein</fullName>
    </submittedName>
</protein>
<proteinExistence type="predicted"/>
<dbReference type="EMBL" id="CAJJDP010000117">
    <property type="protein sequence ID" value="CAD8198617.1"/>
    <property type="molecule type" value="Genomic_DNA"/>
</dbReference>
<keyword evidence="3" id="KW-1185">Reference proteome</keyword>
<feature type="compositionally biased region" description="Polar residues" evidence="1">
    <location>
        <begin position="1"/>
        <end position="18"/>
    </location>
</feature>